<dbReference type="AlphaFoldDB" id="A0A9P5TZQ5"/>
<comment type="caution">
    <text evidence="1">The sequence shown here is derived from an EMBL/GenBank/DDBJ whole genome shotgun (WGS) entry which is preliminary data.</text>
</comment>
<reference evidence="1" key="1">
    <citation type="submission" date="2020-11" db="EMBL/GenBank/DDBJ databases">
        <authorList>
            <consortium name="DOE Joint Genome Institute"/>
            <person name="Ahrendt S."/>
            <person name="Riley R."/>
            <person name="Andreopoulos W."/>
            <person name="Labutti K."/>
            <person name="Pangilinan J."/>
            <person name="Ruiz-Duenas F.J."/>
            <person name="Barrasa J.M."/>
            <person name="Sanchez-Garcia M."/>
            <person name="Camarero S."/>
            <person name="Miyauchi S."/>
            <person name="Serrano A."/>
            <person name="Linde D."/>
            <person name="Babiker R."/>
            <person name="Drula E."/>
            <person name="Ayuso-Fernandez I."/>
            <person name="Pacheco R."/>
            <person name="Padilla G."/>
            <person name="Ferreira P."/>
            <person name="Barriuso J."/>
            <person name="Kellner H."/>
            <person name="Castanera R."/>
            <person name="Alfaro M."/>
            <person name="Ramirez L."/>
            <person name="Pisabarro A.G."/>
            <person name="Kuo A."/>
            <person name="Tritt A."/>
            <person name="Lipzen A."/>
            <person name="He G."/>
            <person name="Yan M."/>
            <person name="Ng V."/>
            <person name="Cullen D."/>
            <person name="Martin F."/>
            <person name="Rosso M.-N."/>
            <person name="Henrissat B."/>
            <person name="Hibbett D."/>
            <person name="Martinez A.T."/>
            <person name="Grigoriev I.V."/>
        </authorList>
    </citation>
    <scope>NUCLEOTIDE SEQUENCE</scope>
    <source>
        <strain evidence="1">AH 40177</strain>
    </source>
</reference>
<protein>
    <submittedName>
        <fullName evidence="1">Uncharacterized protein</fullName>
    </submittedName>
</protein>
<proteinExistence type="predicted"/>
<accession>A0A9P5TZQ5</accession>
<gene>
    <name evidence="1" type="ORF">BDP27DRAFT_1338719</name>
</gene>
<dbReference type="Proteomes" id="UP000772434">
    <property type="component" value="Unassembled WGS sequence"/>
</dbReference>
<evidence type="ECO:0000313" key="1">
    <source>
        <dbReference type="EMBL" id="KAF9061081.1"/>
    </source>
</evidence>
<dbReference type="EMBL" id="JADNRY010000215">
    <property type="protein sequence ID" value="KAF9061081.1"/>
    <property type="molecule type" value="Genomic_DNA"/>
</dbReference>
<keyword evidence="2" id="KW-1185">Reference proteome</keyword>
<name>A0A9P5TZQ5_9AGAR</name>
<organism evidence="1 2">
    <name type="scientific">Rhodocollybia butyracea</name>
    <dbReference type="NCBI Taxonomy" id="206335"/>
    <lineage>
        <taxon>Eukaryota</taxon>
        <taxon>Fungi</taxon>
        <taxon>Dikarya</taxon>
        <taxon>Basidiomycota</taxon>
        <taxon>Agaricomycotina</taxon>
        <taxon>Agaricomycetes</taxon>
        <taxon>Agaricomycetidae</taxon>
        <taxon>Agaricales</taxon>
        <taxon>Marasmiineae</taxon>
        <taxon>Omphalotaceae</taxon>
        <taxon>Rhodocollybia</taxon>
    </lineage>
</organism>
<sequence length="89" mass="9809">MSVHDFSMSSNANHCIHVPSWRGSITSAHLCQSASAPSHGHLQVQPQSTSSMAICHAESVNLMYSKWRVIRLPSEGLNIISELSHSLLW</sequence>
<evidence type="ECO:0000313" key="2">
    <source>
        <dbReference type="Proteomes" id="UP000772434"/>
    </source>
</evidence>